<dbReference type="InterPro" id="IPR003594">
    <property type="entry name" value="HATPase_dom"/>
</dbReference>
<evidence type="ECO:0000256" key="3">
    <source>
        <dbReference type="ARBA" id="ARBA00022553"/>
    </source>
</evidence>
<keyword evidence="9" id="KW-1133">Transmembrane helix</keyword>
<dbReference type="SUPFAM" id="SSF55874">
    <property type="entry name" value="ATPase domain of HSP90 chaperone/DNA topoisomerase II/histidine kinase"/>
    <property type="match status" value="1"/>
</dbReference>
<dbReference type="CDD" id="cd16917">
    <property type="entry name" value="HATPase_UhpB-NarQ-NarX-like"/>
    <property type="match status" value="1"/>
</dbReference>
<evidence type="ECO:0000256" key="8">
    <source>
        <dbReference type="ARBA" id="ARBA00023012"/>
    </source>
</evidence>
<evidence type="ECO:0000313" key="12">
    <source>
        <dbReference type="Proteomes" id="UP000597444"/>
    </source>
</evidence>
<dbReference type="InterPro" id="IPR050482">
    <property type="entry name" value="Sensor_HK_TwoCompSys"/>
</dbReference>
<feature type="transmembrane region" description="Helical" evidence="9">
    <location>
        <begin position="160"/>
        <end position="179"/>
    </location>
</feature>
<dbReference type="InterPro" id="IPR011712">
    <property type="entry name" value="Sig_transdc_His_kin_sub3_dim/P"/>
</dbReference>
<accession>A0A8J3N3S4</accession>
<organism evidence="11 12">
    <name type="scientific">Reticulibacter mediterranei</name>
    <dbReference type="NCBI Taxonomy" id="2778369"/>
    <lineage>
        <taxon>Bacteria</taxon>
        <taxon>Bacillati</taxon>
        <taxon>Chloroflexota</taxon>
        <taxon>Ktedonobacteria</taxon>
        <taxon>Ktedonobacterales</taxon>
        <taxon>Reticulibacteraceae</taxon>
        <taxon>Reticulibacter</taxon>
    </lineage>
</organism>
<reference evidence="11" key="1">
    <citation type="submission" date="2020-10" db="EMBL/GenBank/DDBJ databases">
        <title>Taxonomic study of unclassified bacteria belonging to the class Ktedonobacteria.</title>
        <authorList>
            <person name="Yabe S."/>
            <person name="Wang C.M."/>
            <person name="Zheng Y."/>
            <person name="Sakai Y."/>
            <person name="Cavaletti L."/>
            <person name="Monciardini P."/>
            <person name="Donadio S."/>
        </authorList>
    </citation>
    <scope>NUCLEOTIDE SEQUENCE</scope>
    <source>
        <strain evidence="11">ID150040</strain>
    </source>
</reference>
<evidence type="ECO:0000256" key="9">
    <source>
        <dbReference type="SAM" id="Phobius"/>
    </source>
</evidence>
<keyword evidence="6" id="KW-0418">Kinase</keyword>
<dbReference type="PANTHER" id="PTHR24421">
    <property type="entry name" value="NITRATE/NITRITE SENSOR PROTEIN NARX-RELATED"/>
    <property type="match status" value="1"/>
</dbReference>
<dbReference type="Pfam" id="PF02518">
    <property type="entry name" value="HATPase_c"/>
    <property type="match status" value="1"/>
</dbReference>
<keyword evidence="3" id="KW-0597">Phosphoprotein</keyword>
<dbReference type="GO" id="GO:0000155">
    <property type="term" value="F:phosphorelay sensor kinase activity"/>
    <property type="evidence" value="ECO:0007669"/>
    <property type="project" value="InterPro"/>
</dbReference>
<keyword evidence="12" id="KW-1185">Reference proteome</keyword>
<sequence length="426" mass="48642">MIYRSDGQRRRWAWWFIPRPFDVVSSFLYPSVLGMYFYNLLSNCGCKAVMHSEQAIVLSVVATLLLLCIDRMEYWRYGEETPRKTAIGLLIARAVLIETVAQIDHFSFSPFLYLILPLLACLYFGMRTGYALAVVAWLIYMLKHVLRHSFSFSTANEMEYLFVFTIGLVFVLLMARAVLTERASRARAERLLAALESSHQQLKLYSEQAADLAATRERNRLARDIHDTLGHYLTVINVQLEKAQAFRKKKPEEADRAVGDARRMANEALQDVRRSVGALRQTEELFAFWPSMNALLDQFRSEQYQLTLRVEGHEEGFSKQRLLTLYRVVQEGLTNIRKHAQAHTVQLDIYFDEQEAVLSLHDDGCGFDPTVQYDGYGLQGIQERLEVIGGTLTIESERGSGNMPGKGTRLKVIAPKDSYIPHPVSA</sequence>
<evidence type="ECO:0000256" key="5">
    <source>
        <dbReference type="ARBA" id="ARBA00022741"/>
    </source>
</evidence>
<comment type="catalytic activity">
    <reaction evidence="1">
        <text>ATP + protein L-histidine = ADP + protein N-phospho-L-histidine.</text>
        <dbReference type="EC" id="2.7.13.3"/>
    </reaction>
</comment>
<feature type="transmembrane region" description="Helical" evidence="9">
    <location>
        <begin position="21"/>
        <end position="38"/>
    </location>
</feature>
<dbReference type="Pfam" id="PF07730">
    <property type="entry name" value="HisKA_3"/>
    <property type="match status" value="1"/>
</dbReference>
<evidence type="ECO:0000256" key="4">
    <source>
        <dbReference type="ARBA" id="ARBA00022679"/>
    </source>
</evidence>
<dbReference type="InterPro" id="IPR036890">
    <property type="entry name" value="HATPase_C_sf"/>
</dbReference>
<dbReference type="GO" id="GO:0005524">
    <property type="term" value="F:ATP binding"/>
    <property type="evidence" value="ECO:0007669"/>
    <property type="project" value="UniProtKB-KW"/>
</dbReference>
<dbReference type="RefSeq" id="WP_220205417.1">
    <property type="nucleotide sequence ID" value="NZ_BNJK01000001.1"/>
</dbReference>
<dbReference type="PANTHER" id="PTHR24421:SF10">
    <property type="entry name" value="NITRATE_NITRITE SENSOR PROTEIN NARQ"/>
    <property type="match status" value="1"/>
</dbReference>
<gene>
    <name evidence="11" type="ORF">KSF_047510</name>
</gene>
<keyword evidence="7" id="KW-0067">ATP-binding</keyword>
<protein>
    <recommendedName>
        <fullName evidence="2">histidine kinase</fullName>
        <ecNumber evidence="2">2.7.13.3</ecNumber>
    </recommendedName>
</protein>
<dbReference type="Proteomes" id="UP000597444">
    <property type="component" value="Unassembled WGS sequence"/>
</dbReference>
<comment type="caution">
    <text evidence="11">The sequence shown here is derived from an EMBL/GenBank/DDBJ whole genome shotgun (WGS) entry which is preliminary data.</text>
</comment>
<dbReference type="GO" id="GO:0016020">
    <property type="term" value="C:membrane"/>
    <property type="evidence" value="ECO:0007669"/>
    <property type="project" value="InterPro"/>
</dbReference>
<feature type="transmembrane region" description="Helical" evidence="9">
    <location>
        <begin position="50"/>
        <end position="69"/>
    </location>
</feature>
<dbReference type="EC" id="2.7.13.3" evidence="2"/>
<evidence type="ECO:0000259" key="10">
    <source>
        <dbReference type="SMART" id="SM00387"/>
    </source>
</evidence>
<dbReference type="AlphaFoldDB" id="A0A8J3N3S4"/>
<name>A0A8J3N3S4_9CHLR</name>
<evidence type="ECO:0000256" key="6">
    <source>
        <dbReference type="ARBA" id="ARBA00022777"/>
    </source>
</evidence>
<dbReference type="EMBL" id="BNJK01000001">
    <property type="protein sequence ID" value="GHO94703.1"/>
    <property type="molecule type" value="Genomic_DNA"/>
</dbReference>
<keyword evidence="4" id="KW-0808">Transferase</keyword>
<dbReference type="Gene3D" id="3.30.565.10">
    <property type="entry name" value="Histidine kinase-like ATPase, C-terminal domain"/>
    <property type="match status" value="1"/>
</dbReference>
<keyword evidence="5" id="KW-0547">Nucleotide-binding</keyword>
<keyword evidence="8" id="KW-0902">Two-component regulatory system</keyword>
<keyword evidence="9" id="KW-0472">Membrane</keyword>
<feature type="transmembrane region" description="Helical" evidence="9">
    <location>
        <begin position="111"/>
        <end position="140"/>
    </location>
</feature>
<evidence type="ECO:0000256" key="1">
    <source>
        <dbReference type="ARBA" id="ARBA00000085"/>
    </source>
</evidence>
<evidence type="ECO:0000256" key="7">
    <source>
        <dbReference type="ARBA" id="ARBA00022840"/>
    </source>
</evidence>
<feature type="domain" description="Histidine kinase/HSP90-like ATPase" evidence="10">
    <location>
        <begin position="320"/>
        <end position="418"/>
    </location>
</feature>
<dbReference type="SMART" id="SM00387">
    <property type="entry name" value="HATPase_c"/>
    <property type="match status" value="1"/>
</dbReference>
<evidence type="ECO:0000256" key="2">
    <source>
        <dbReference type="ARBA" id="ARBA00012438"/>
    </source>
</evidence>
<dbReference type="Gene3D" id="1.20.5.1930">
    <property type="match status" value="1"/>
</dbReference>
<dbReference type="GO" id="GO:0046983">
    <property type="term" value="F:protein dimerization activity"/>
    <property type="evidence" value="ECO:0007669"/>
    <property type="project" value="InterPro"/>
</dbReference>
<proteinExistence type="predicted"/>
<keyword evidence="9" id="KW-0812">Transmembrane</keyword>
<evidence type="ECO:0000313" key="11">
    <source>
        <dbReference type="EMBL" id="GHO94703.1"/>
    </source>
</evidence>